<protein>
    <submittedName>
        <fullName evidence="3">Site-specific integrase</fullName>
    </submittedName>
</protein>
<name>A0A844FDD9_CLOSV</name>
<dbReference type="Proteomes" id="UP000462363">
    <property type="component" value="Unassembled WGS sequence"/>
</dbReference>
<gene>
    <name evidence="3" type="ORF">FYJ37_17400</name>
</gene>
<feature type="domain" description="Tyr recombinase" evidence="2">
    <location>
        <begin position="49"/>
        <end position="162"/>
    </location>
</feature>
<organism evidence="3 4">
    <name type="scientific">Clostridium scindens (strain JCM 10418 / VPI 12708)</name>
    <dbReference type="NCBI Taxonomy" id="29347"/>
    <lineage>
        <taxon>Bacteria</taxon>
        <taxon>Bacillati</taxon>
        <taxon>Bacillota</taxon>
        <taxon>Clostridia</taxon>
        <taxon>Lachnospirales</taxon>
        <taxon>Lachnospiraceae</taxon>
    </lineage>
</organism>
<dbReference type="GO" id="GO:0015074">
    <property type="term" value="P:DNA integration"/>
    <property type="evidence" value="ECO:0007669"/>
    <property type="project" value="InterPro"/>
</dbReference>
<dbReference type="EMBL" id="VUMB01000071">
    <property type="protein sequence ID" value="MSS42021.1"/>
    <property type="molecule type" value="Genomic_DNA"/>
</dbReference>
<accession>A0A844FDD9</accession>
<dbReference type="AlphaFoldDB" id="A0A844FDD9"/>
<proteinExistence type="predicted"/>
<evidence type="ECO:0000313" key="4">
    <source>
        <dbReference type="Proteomes" id="UP000462363"/>
    </source>
</evidence>
<reference evidence="3 4" key="1">
    <citation type="submission" date="2019-08" db="EMBL/GenBank/DDBJ databases">
        <title>In-depth cultivation of the pig gut microbiome towards novel bacterial diversity and tailored functional studies.</title>
        <authorList>
            <person name="Wylensek D."/>
            <person name="Hitch T.C.A."/>
            <person name="Clavel T."/>
        </authorList>
    </citation>
    <scope>NUCLEOTIDE SEQUENCE [LARGE SCALE GENOMIC DNA]</scope>
    <source>
        <strain evidence="3 4">BL-389-WT-3D</strain>
    </source>
</reference>
<comment type="caution">
    <text evidence="3">The sequence shown here is derived from an EMBL/GenBank/DDBJ whole genome shotgun (WGS) entry which is preliminary data.</text>
</comment>
<dbReference type="CDD" id="cd01189">
    <property type="entry name" value="INT_ICEBs1_C_like"/>
    <property type="match status" value="1"/>
</dbReference>
<evidence type="ECO:0000259" key="2">
    <source>
        <dbReference type="PROSITE" id="PS51898"/>
    </source>
</evidence>
<dbReference type="Pfam" id="PF00589">
    <property type="entry name" value="Phage_integrase"/>
    <property type="match status" value="1"/>
</dbReference>
<dbReference type="PROSITE" id="PS51898">
    <property type="entry name" value="TYR_RECOMBINASE"/>
    <property type="match status" value="1"/>
</dbReference>
<dbReference type="InterPro" id="IPR013762">
    <property type="entry name" value="Integrase-like_cat_sf"/>
</dbReference>
<evidence type="ECO:0000256" key="1">
    <source>
        <dbReference type="ARBA" id="ARBA00023172"/>
    </source>
</evidence>
<dbReference type="InterPro" id="IPR002104">
    <property type="entry name" value="Integrase_catalytic"/>
</dbReference>
<evidence type="ECO:0000313" key="3">
    <source>
        <dbReference type="EMBL" id="MSS42021.1"/>
    </source>
</evidence>
<dbReference type="GO" id="GO:0003677">
    <property type="term" value="F:DNA binding"/>
    <property type="evidence" value="ECO:0007669"/>
    <property type="project" value="InterPro"/>
</dbReference>
<dbReference type="GO" id="GO:0006310">
    <property type="term" value="P:DNA recombination"/>
    <property type="evidence" value="ECO:0007669"/>
    <property type="project" value="UniProtKB-KW"/>
</dbReference>
<dbReference type="SUPFAM" id="SSF56349">
    <property type="entry name" value="DNA breaking-rejoining enzymes"/>
    <property type="match status" value="1"/>
</dbReference>
<keyword evidence="1" id="KW-0233">DNA recombination</keyword>
<sequence>MKEKGYGYQTISNYKRSLNASFRIAIADDLVRKNPFDFKLNEVIEDDRKKRQALTEEQEEKLLSFVRKDRVYKKHYDAIVILLKTGLRISELCGLTRQDIDLENGVIHVNHQLLYSKETGYYIETPKSNLTKKYNKYHEDSLPKITPHILRHTFCSRLVYFH</sequence>
<dbReference type="Gene3D" id="1.10.443.10">
    <property type="entry name" value="Intergrase catalytic core"/>
    <property type="match status" value="1"/>
</dbReference>
<dbReference type="InterPro" id="IPR011010">
    <property type="entry name" value="DNA_brk_join_enz"/>
</dbReference>